<accession>A0A9N8W5X1</accession>
<evidence type="ECO:0000313" key="2">
    <source>
        <dbReference type="Proteomes" id="UP000789396"/>
    </source>
</evidence>
<protein>
    <submittedName>
        <fullName evidence="1">10229_t:CDS:1</fullName>
    </submittedName>
</protein>
<reference evidence="1" key="1">
    <citation type="submission" date="2021-06" db="EMBL/GenBank/DDBJ databases">
        <authorList>
            <person name="Kallberg Y."/>
            <person name="Tangrot J."/>
            <person name="Rosling A."/>
        </authorList>
    </citation>
    <scope>NUCLEOTIDE SEQUENCE</scope>
    <source>
        <strain evidence="1">IN212</strain>
    </source>
</reference>
<evidence type="ECO:0000313" key="1">
    <source>
        <dbReference type="EMBL" id="CAG8473276.1"/>
    </source>
</evidence>
<proteinExistence type="predicted"/>
<organism evidence="1 2">
    <name type="scientific">Racocetra fulgida</name>
    <dbReference type="NCBI Taxonomy" id="60492"/>
    <lineage>
        <taxon>Eukaryota</taxon>
        <taxon>Fungi</taxon>
        <taxon>Fungi incertae sedis</taxon>
        <taxon>Mucoromycota</taxon>
        <taxon>Glomeromycotina</taxon>
        <taxon>Glomeromycetes</taxon>
        <taxon>Diversisporales</taxon>
        <taxon>Gigasporaceae</taxon>
        <taxon>Racocetra</taxon>
    </lineage>
</organism>
<dbReference type="EMBL" id="CAJVPZ010000680">
    <property type="protein sequence ID" value="CAG8473276.1"/>
    <property type="molecule type" value="Genomic_DNA"/>
</dbReference>
<comment type="caution">
    <text evidence="1">The sequence shown here is derived from an EMBL/GenBank/DDBJ whole genome shotgun (WGS) entry which is preliminary data.</text>
</comment>
<gene>
    <name evidence="1" type="ORF">RFULGI_LOCUS1215</name>
</gene>
<sequence>MKLFSKFSIPTLQFQVPPPPPNKNFTETLYPSLSRAATARGAAARHSIVSTESNNEVEVSSWSSLDDPLPVKEIIPLTAFSAEQEIHRVTLKTLQQCIDFLKNLPNDESYVFESKFVPSSTIGKHVRASTIEDEFNNEEYNDYDSVETINESHNWNVDYDNNRDRYGPIETSRETAIKQISKLQSTIISDCTSIPLNTIIDLNATVDVDASNGPLSLQSTYGRELWFCYFGLTPSTIRSIELPGKFMKE</sequence>
<dbReference type="OrthoDB" id="5564877at2759"/>
<keyword evidence="2" id="KW-1185">Reference proteome</keyword>
<name>A0A9N8W5X1_9GLOM</name>
<dbReference type="Proteomes" id="UP000789396">
    <property type="component" value="Unassembled WGS sequence"/>
</dbReference>
<dbReference type="AlphaFoldDB" id="A0A9N8W5X1"/>